<dbReference type="AlphaFoldDB" id="A0A1A9YUF8"/>
<sequence>MEISSNLCHISSGTSSGHWWFFLSPISDGNLPSPMEASGCDTSESESSFNICDSNFPSFSAQTMKYLLTCHYINSSAADTEDTEELGYNKIQISQLGQITKSRFRESTRLLRQLLLQLNQCQPLHNLSPMLPNLRGLRRIRLLPCPRQRTNERRHAWRTLSQIYDQGEPKLQRWQ</sequence>
<name>A0A1A9YUF8_GLOMM</name>
<reference evidence="1" key="1">
    <citation type="submission" date="2020-05" db="UniProtKB">
        <authorList>
            <consortium name="EnsemblMetazoa"/>
        </authorList>
    </citation>
    <scope>IDENTIFICATION</scope>
    <source>
        <strain evidence="1">Yale</strain>
    </source>
</reference>
<accession>A0A1A9YUF8</accession>
<dbReference type="EnsemblMetazoa" id="GMOY002612-RA">
    <property type="protein sequence ID" value="GMOY002612-PA"/>
    <property type="gene ID" value="GMOY002612"/>
</dbReference>
<protein>
    <submittedName>
        <fullName evidence="1">Uncharacterized protein</fullName>
    </submittedName>
</protein>
<evidence type="ECO:0000313" key="1">
    <source>
        <dbReference type="EnsemblMetazoa" id="GMOY002612-PA"/>
    </source>
</evidence>
<proteinExistence type="predicted"/>
<organism evidence="1 2">
    <name type="scientific">Glossina morsitans morsitans</name>
    <name type="common">Savannah tsetse fly</name>
    <dbReference type="NCBI Taxonomy" id="37546"/>
    <lineage>
        <taxon>Eukaryota</taxon>
        <taxon>Metazoa</taxon>
        <taxon>Ecdysozoa</taxon>
        <taxon>Arthropoda</taxon>
        <taxon>Hexapoda</taxon>
        <taxon>Insecta</taxon>
        <taxon>Pterygota</taxon>
        <taxon>Neoptera</taxon>
        <taxon>Endopterygota</taxon>
        <taxon>Diptera</taxon>
        <taxon>Brachycera</taxon>
        <taxon>Muscomorpha</taxon>
        <taxon>Hippoboscoidea</taxon>
        <taxon>Glossinidae</taxon>
        <taxon>Glossina</taxon>
    </lineage>
</organism>
<dbReference type="Proteomes" id="UP000092444">
    <property type="component" value="Unassembled WGS sequence"/>
</dbReference>
<evidence type="ECO:0000313" key="2">
    <source>
        <dbReference type="Proteomes" id="UP000092444"/>
    </source>
</evidence>
<keyword evidence="2" id="KW-1185">Reference proteome</keyword>
<dbReference type="EMBL" id="CCAG010023980">
    <property type="status" value="NOT_ANNOTATED_CDS"/>
    <property type="molecule type" value="Genomic_DNA"/>
</dbReference>